<name>A0ABD0Z721_9HEMI</name>
<gene>
    <name evidence="3" type="ORF">AAG570_012396</name>
</gene>
<feature type="region of interest" description="Disordered" evidence="1">
    <location>
        <begin position="1"/>
        <end position="22"/>
    </location>
</feature>
<reference evidence="3 4" key="1">
    <citation type="submission" date="2024-07" db="EMBL/GenBank/DDBJ databases">
        <title>Chromosome-level genome assembly of the water stick insect Ranatra chinensis (Heteroptera: Nepidae).</title>
        <authorList>
            <person name="Liu X."/>
        </authorList>
    </citation>
    <scope>NUCLEOTIDE SEQUENCE [LARGE SCALE GENOMIC DNA]</scope>
    <source>
        <strain evidence="3">Cailab_2021Rc</strain>
        <tissue evidence="3">Muscle</tissue>
    </source>
</reference>
<keyword evidence="2" id="KW-0472">Membrane</keyword>
<keyword evidence="4" id="KW-1185">Reference proteome</keyword>
<keyword evidence="2" id="KW-1133">Transmembrane helix</keyword>
<keyword evidence="2" id="KW-0812">Transmembrane</keyword>
<evidence type="ECO:0000313" key="3">
    <source>
        <dbReference type="EMBL" id="KAL1131159.1"/>
    </source>
</evidence>
<dbReference type="Proteomes" id="UP001558652">
    <property type="component" value="Unassembled WGS sequence"/>
</dbReference>
<protein>
    <submittedName>
        <fullName evidence="3">Uncharacterized protein</fullName>
    </submittedName>
</protein>
<comment type="caution">
    <text evidence="3">The sequence shown here is derived from an EMBL/GenBank/DDBJ whole genome shotgun (WGS) entry which is preliminary data.</text>
</comment>
<dbReference type="EMBL" id="JBFDAA010000007">
    <property type="protein sequence ID" value="KAL1131159.1"/>
    <property type="molecule type" value="Genomic_DNA"/>
</dbReference>
<feature type="transmembrane region" description="Helical" evidence="2">
    <location>
        <begin position="36"/>
        <end position="54"/>
    </location>
</feature>
<proteinExistence type="predicted"/>
<dbReference type="AlphaFoldDB" id="A0ABD0Z721"/>
<organism evidence="3 4">
    <name type="scientific">Ranatra chinensis</name>
    <dbReference type="NCBI Taxonomy" id="642074"/>
    <lineage>
        <taxon>Eukaryota</taxon>
        <taxon>Metazoa</taxon>
        <taxon>Ecdysozoa</taxon>
        <taxon>Arthropoda</taxon>
        <taxon>Hexapoda</taxon>
        <taxon>Insecta</taxon>
        <taxon>Pterygota</taxon>
        <taxon>Neoptera</taxon>
        <taxon>Paraneoptera</taxon>
        <taxon>Hemiptera</taxon>
        <taxon>Heteroptera</taxon>
        <taxon>Panheteroptera</taxon>
        <taxon>Nepomorpha</taxon>
        <taxon>Nepidae</taxon>
        <taxon>Ranatrinae</taxon>
        <taxon>Ranatra</taxon>
    </lineage>
</organism>
<evidence type="ECO:0000256" key="2">
    <source>
        <dbReference type="SAM" id="Phobius"/>
    </source>
</evidence>
<sequence>MAIIRNRLGPTNSKQETTDHGWSSMGLSLASLRRRYVLFGLLLVFVPCTVFVLISSPAPERNSGWSGSVRLFPETGNTKLPIDTDFRSSGDWNDGTSVPPNDLKTPPKDEALWHRISSWLTPLLLTILDQPQGFSGKLEQTELPEAILHREFIIDTMPTVNPYRRPK</sequence>
<evidence type="ECO:0000313" key="4">
    <source>
        <dbReference type="Proteomes" id="UP001558652"/>
    </source>
</evidence>
<accession>A0ABD0Z721</accession>
<evidence type="ECO:0000256" key="1">
    <source>
        <dbReference type="SAM" id="MobiDB-lite"/>
    </source>
</evidence>